<feature type="transmembrane region" description="Helical" evidence="1">
    <location>
        <begin position="70"/>
        <end position="90"/>
    </location>
</feature>
<organism evidence="2 3">
    <name type="scientific">Roseivirga echinicomitans</name>
    <dbReference type="NCBI Taxonomy" id="296218"/>
    <lineage>
        <taxon>Bacteria</taxon>
        <taxon>Pseudomonadati</taxon>
        <taxon>Bacteroidota</taxon>
        <taxon>Cytophagia</taxon>
        <taxon>Cytophagales</taxon>
        <taxon>Roseivirgaceae</taxon>
        <taxon>Roseivirga</taxon>
    </lineage>
</organism>
<keyword evidence="1" id="KW-0472">Membrane</keyword>
<evidence type="ECO:0000313" key="3">
    <source>
        <dbReference type="Proteomes" id="UP000075615"/>
    </source>
</evidence>
<evidence type="ECO:0000313" key="2">
    <source>
        <dbReference type="EMBL" id="KYG79609.1"/>
    </source>
</evidence>
<proteinExistence type="predicted"/>
<keyword evidence="3" id="KW-1185">Reference proteome</keyword>
<dbReference type="RefSeq" id="WP_068414004.1">
    <property type="nucleotide sequence ID" value="NZ_LRDB01000009.1"/>
</dbReference>
<keyword evidence="1" id="KW-0812">Transmembrane</keyword>
<reference evidence="2 3" key="1">
    <citation type="submission" date="2016-01" db="EMBL/GenBank/DDBJ databases">
        <title>Genome sequencing of Roseivirga echinicomitans KMM 6058.</title>
        <authorList>
            <person name="Selvaratnam C."/>
            <person name="Thevarajoo S."/>
            <person name="Goh K.M."/>
            <person name="Ee R."/>
            <person name="Chan K.-G."/>
            <person name="Chong C.S."/>
        </authorList>
    </citation>
    <scope>NUCLEOTIDE SEQUENCE [LARGE SCALE GENOMIC DNA]</scope>
    <source>
        <strain evidence="2 3">KMM 6058</strain>
    </source>
</reference>
<dbReference type="Proteomes" id="UP000075615">
    <property type="component" value="Unassembled WGS sequence"/>
</dbReference>
<dbReference type="EMBL" id="LRDB01000009">
    <property type="protein sequence ID" value="KYG79609.1"/>
    <property type="molecule type" value="Genomic_DNA"/>
</dbReference>
<sequence length="180" mass="21261">MIGRINSKQEKKIREIIDRSLSDSDKFTVQFDNNALSIESDKQSIIHHIMFIAFIIVPVLAILWYDRSFYSIAVSALYFSALSYSYFNILKYEVSVVFKLKERVLTCNNRVVEKFGGKIKTISFENLDSVEFSYVTYARWFAKRYVRVYFRTASESIPIIEIRDEFKARRLKFILTEIVK</sequence>
<evidence type="ECO:0000256" key="1">
    <source>
        <dbReference type="SAM" id="Phobius"/>
    </source>
</evidence>
<keyword evidence="1" id="KW-1133">Transmembrane helix</keyword>
<gene>
    <name evidence="2" type="ORF">AWN68_17535</name>
</gene>
<dbReference type="STRING" id="296218.AWN68_17535"/>
<protein>
    <submittedName>
        <fullName evidence="2">Uncharacterized protein</fullName>
    </submittedName>
</protein>
<comment type="caution">
    <text evidence="2">The sequence shown here is derived from an EMBL/GenBank/DDBJ whole genome shotgun (WGS) entry which is preliminary data.</text>
</comment>
<feature type="transmembrane region" description="Helical" evidence="1">
    <location>
        <begin position="45"/>
        <end position="64"/>
    </location>
</feature>
<name>A0A150XLI9_9BACT</name>
<accession>A0A150XLI9</accession>
<dbReference type="AlphaFoldDB" id="A0A150XLI9"/>